<dbReference type="InterPro" id="IPR008927">
    <property type="entry name" value="6-PGluconate_DH-like_C_sf"/>
</dbReference>
<dbReference type="SUPFAM" id="SSF48179">
    <property type="entry name" value="6-phosphogluconate dehydrogenase C-terminal domain-like"/>
    <property type="match status" value="1"/>
</dbReference>
<dbReference type="InterPro" id="IPR036291">
    <property type="entry name" value="NAD(P)-bd_dom_sf"/>
</dbReference>
<dbReference type="Pfam" id="PF08125">
    <property type="entry name" value="Mannitol_dh_C"/>
    <property type="match status" value="1"/>
</dbReference>
<dbReference type="InterPro" id="IPR000669">
    <property type="entry name" value="Mannitol_DH"/>
</dbReference>
<dbReference type="Proteomes" id="UP000824150">
    <property type="component" value="Unassembled WGS sequence"/>
</dbReference>
<dbReference type="GO" id="GO:0008866">
    <property type="term" value="F:fructuronate reductase activity"/>
    <property type="evidence" value="ECO:0007669"/>
    <property type="project" value="TreeGrafter"/>
</dbReference>
<feature type="domain" description="Mannitol dehydrogenase C-terminal" evidence="3">
    <location>
        <begin position="260"/>
        <end position="444"/>
    </location>
</feature>
<evidence type="ECO:0000313" key="5">
    <source>
        <dbReference type="Proteomes" id="UP000824150"/>
    </source>
</evidence>
<keyword evidence="1" id="KW-0560">Oxidoreductase</keyword>
<protein>
    <submittedName>
        <fullName evidence="4">Mannitol dehydrogenase family protein</fullName>
    </submittedName>
</protein>
<dbReference type="Pfam" id="PF01232">
    <property type="entry name" value="Mannitol_dh"/>
    <property type="match status" value="1"/>
</dbReference>
<accession>A0A9E2KPT1</accession>
<dbReference type="EMBL" id="JAHLFG010000081">
    <property type="protein sequence ID" value="MBU3827310.1"/>
    <property type="molecule type" value="Genomic_DNA"/>
</dbReference>
<evidence type="ECO:0000259" key="2">
    <source>
        <dbReference type="Pfam" id="PF01232"/>
    </source>
</evidence>
<name>A0A9E2KPT1_9GAMM</name>
<dbReference type="Gene3D" id="1.10.1040.10">
    <property type="entry name" value="N-(1-d-carboxylethyl)-l-norvaline Dehydrogenase, domain 2"/>
    <property type="match status" value="1"/>
</dbReference>
<evidence type="ECO:0000259" key="3">
    <source>
        <dbReference type="Pfam" id="PF08125"/>
    </source>
</evidence>
<organism evidence="4 5">
    <name type="scientific">Candidatus Anaerobiospirillum merdipullorum</name>
    <dbReference type="NCBI Taxonomy" id="2838450"/>
    <lineage>
        <taxon>Bacteria</taxon>
        <taxon>Pseudomonadati</taxon>
        <taxon>Pseudomonadota</taxon>
        <taxon>Gammaproteobacteria</taxon>
        <taxon>Aeromonadales</taxon>
        <taxon>Succinivibrionaceae</taxon>
        <taxon>Anaerobiospirillum</taxon>
    </lineage>
</organism>
<evidence type="ECO:0000256" key="1">
    <source>
        <dbReference type="ARBA" id="ARBA00023002"/>
    </source>
</evidence>
<dbReference type="InterPro" id="IPR013118">
    <property type="entry name" value="Mannitol_DH_C"/>
</dbReference>
<sequence length="451" mass="50685">MAHIWLHLGLGSFHRAHQAYCFSKLLTQGEQDFVLHAGNIRDDAERTVQGLLKQDLSYTLLTIDPQGTEQYHTIKAFSKVIPYEKGLKPLIAEGANPDTVLISFTVTEAGYYLDNDLKLMQDDPAIAADLKGGVATIYGVIAAILQERMDHNLDPVTLMCCDNVRENGRKFRTGLKEFLSLRGATALLQYVEDHTSCPNTMVDRITPRPEPSLSAQVLAATGVQDEVPVMAEEFFQWVIEDNFIAPRPKFELGGAQMVAHVEAYEDAKLRILNATHTLMALTGVIKGYHYVYECARDSFIHTLAFNYVTNSVIPCIQGNGIDLEDYRDTVLERFKNDHLKDTLERIAQDSFSKMINFVKPTLLDCYVKGVNPAGVVLIAALYFNFLRLMHEGLEFDYRDAGFDKAWAEGVFSSANALEAYANTELLFGNLTRNEKFKLDLAEQYAFVRTIK</sequence>
<reference evidence="4" key="1">
    <citation type="journal article" date="2021" name="PeerJ">
        <title>Extensive microbial diversity within the chicken gut microbiome revealed by metagenomics and culture.</title>
        <authorList>
            <person name="Gilroy R."/>
            <person name="Ravi A."/>
            <person name="Getino M."/>
            <person name="Pursley I."/>
            <person name="Horton D.L."/>
            <person name="Alikhan N.F."/>
            <person name="Baker D."/>
            <person name="Gharbi K."/>
            <person name="Hall N."/>
            <person name="Watson M."/>
            <person name="Adriaenssens E.M."/>
            <person name="Foster-Nyarko E."/>
            <person name="Jarju S."/>
            <person name="Secka A."/>
            <person name="Antonio M."/>
            <person name="Oren A."/>
            <person name="Chaudhuri R.R."/>
            <person name="La Ragione R."/>
            <person name="Hildebrand F."/>
            <person name="Pallen M.J."/>
        </authorList>
    </citation>
    <scope>NUCLEOTIDE SEQUENCE</scope>
    <source>
        <strain evidence="4">687</strain>
    </source>
</reference>
<gene>
    <name evidence="4" type="ORF">IAA31_07455</name>
</gene>
<proteinExistence type="predicted"/>
<dbReference type="SUPFAM" id="SSF51735">
    <property type="entry name" value="NAD(P)-binding Rossmann-fold domains"/>
    <property type="match status" value="1"/>
</dbReference>
<dbReference type="InterPro" id="IPR013131">
    <property type="entry name" value="Mannitol_DH_N"/>
</dbReference>
<dbReference type="InterPro" id="IPR050988">
    <property type="entry name" value="Mannitol_DH/Oxidoreductase"/>
</dbReference>
<feature type="domain" description="Mannitol dehydrogenase N-terminal" evidence="2">
    <location>
        <begin position="6"/>
        <end position="251"/>
    </location>
</feature>
<dbReference type="AlphaFoldDB" id="A0A9E2KPT1"/>
<dbReference type="PANTHER" id="PTHR43362">
    <property type="entry name" value="MANNITOL DEHYDROGENASE DSF1-RELATED"/>
    <property type="match status" value="1"/>
</dbReference>
<dbReference type="GO" id="GO:0042840">
    <property type="term" value="P:D-glucuronate catabolic process"/>
    <property type="evidence" value="ECO:0007669"/>
    <property type="project" value="TreeGrafter"/>
</dbReference>
<comment type="caution">
    <text evidence="4">The sequence shown here is derived from an EMBL/GenBank/DDBJ whole genome shotgun (WGS) entry which is preliminary data.</text>
</comment>
<reference evidence="4" key="2">
    <citation type="submission" date="2021-04" db="EMBL/GenBank/DDBJ databases">
        <authorList>
            <person name="Gilroy R."/>
        </authorList>
    </citation>
    <scope>NUCLEOTIDE SEQUENCE</scope>
    <source>
        <strain evidence="4">687</strain>
    </source>
</reference>
<dbReference type="InterPro" id="IPR013328">
    <property type="entry name" value="6PGD_dom2"/>
</dbReference>
<dbReference type="PANTHER" id="PTHR43362:SF7">
    <property type="entry name" value="D-MANNONATE OXIDOREDUCTASE"/>
    <property type="match status" value="1"/>
</dbReference>
<dbReference type="Gene3D" id="3.40.50.720">
    <property type="entry name" value="NAD(P)-binding Rossmann-like Domain"/>
    <property type="match status" value="1"/>
</dbReference>
<dbReference type="PRINTS" id="PR00084">
    <property type="entry name" value="MTLDHDRGNASE"/>
</dbReference>
<evidence type="ECO:0000313" key="4">
    <source>
        <dbReference type="EMBL" id="MBU3827310.1"/>
    </source>
</evidence>